<evidence type="ECO:0000256" key="1">
    <source>
        <dbReference type="SAM" id="Phobius"/>
    </source>
</evidence>
<dbReference type="Proteomes" id="UP000197156">
    <property type="component" value="Chromosome"/>
</dbReference>
<reference evidence="2 3" key="1">
    <citation type="submission" date="2016-03" db="EMBL/GenBank/DDBJ databases">
        <title>Complete genome sequence of Thermococcus celer.</title>
        <authorList>
            <person name="Oger P.M."/>
        </authorList>
    </citation>
    <scope>NUCLEOTIDE SEQUENCE [LARGE SCALE GENOMIC DNA]</scope>
    <source>
        <strain evidence="2 3">Vu 13</strain>
    </source>
</reference>
<feature type="transmembrane region" description="Helical" evidence="1">
    <location>
        <begin position="48"/>
        <end position="65"/>
    </location>
</feature>
<keyword evidence="1" id="KW-0472">Membrane</keyword>
<keyword evidence="3" id="KW-1185">Reference proteome</keyword>
<dbReference type="AlphaFoldDB" id="A0A218P4E4"/>
<keyword evidence="1" id="KW-1133">Transmembrane helix</keyword>
<evidence type="ECO:0000313" key="3">
    <source>
        <dbReference type="Proteomes" id="UP000197156"/>
    </source>
</evidence>
<keyword evidence="1" id="KW-0812">Transmembrane</keyword>
<accession>A0A218P4E4</accession>
<name>A0A218P4E4_THECE</name>
<dbReference type="EMBL" id="CP014854">
    <property type="protein sequence ID" value="ASI99771.1"/>
    <property type="molecule type" value="Genomic_DNA"/>
</dbReference>
<protein>
    <submittedName>
        <fullName evidence="2">Uncharacterized protein</fullName>
    </submittedName>
</protein>
<dbReference type="KEGG" id="tce:A3L02_09445"/>
<proteinExistence type="predicted"/>
<feature type="transmembrane region" description="Helical" evidence="1">
    <location>
        <begin position="77"/>
        <end position="96"/>
    </location>
</feature>
<evidence type="ECO:0000313" key="2">
    <source>
        <dbReference type="EMBL" id="ASI99771.1"/>
    </source>
</evidence>
<feature type="transmembrane region" description="Helical" evidence="1">
    <location>
        <begin position="151"/>
        <end position="171"/>
    </location>
</feature>
<sequence length="179" mass="19371">MDAIYLTLLPILGLVAYPNWKGVLRLSFALSLLSWEVIALSKAFQDPIVGLGFGMLSLGVPYSILRSTNGKEQGLSGENVLISAIIAFGIAYLVYNGGIRDFVTTLKVVAIMILDGLGIAFLNQKLGKCLVISALSALWILTLAIEDPMLMVPSVITTLLGVLYLHSKAYYSCHHEVNN</sequence>
<feature type="transmembrane region" description="Helical" evidence="1">
    <location>
        <begin position="102"/>
        <end position="122"/>
    </location>
</feature>
<gene>
    <name evidence="2" type="ORF">A3L02_09445</name>
</gene>
<organism evidence="2 3">
    <name type="scientific">Thermococcus celer Vu 13 = JCM 8558</name>
    <dbReference type="NCBI Taxonomy" id="1293037"/>
    <lineage>
        <taxon>Archaea</taxon>
        <taxon>Methanobacteriati</taxon>
        <taxon>Methanobacteriota</taxon>
        <taxon>Thermococci</taxon>
        <taxon>Thermococcales</taxon>
        <taxon>Thermococcaceae</taxon>
        <taxon>Thermococcus</taxon>
    </lineage>
</organism>